<name>A0A879R3E1_9CAUD</name>
<accession>A0A879R3E1</accession>
<evidence type="ECO:0000313" key="2">
    <source>
        <dbReference type="Proteomes" id="UP000664915"/>
    </source>
</evidence>
<dbReference type="RefSeq" id="YP_010670266.1">
    <property type="nucleotide sequence ID" value="NC_070963.1"/>
</dbReference>
<reference evidence="1" key="1">
    <citation type="submission" date="2020-09" db="EMBL/GenBank/DDBJ databases">
        <authorList>
            <person name="Zhang D."/>
            <person name="Hatherill J.R."/>
            <person name="Ramirez J.F."/>
            <person name="Edinger B."/>
            <person name="Balarin R."/>
            <person name="Sullivan A."/>
            <person name="Humpal K.M."/>
            <person name="Guseva A."/>
            <person name="Butela K.A."/>
            <person name="Garlena R.A."/>
            <person name="Russell D.A."/>
            <person name="Pope W.H."/>
            <person name="Jacobs-Sera D."/>
            <person name="Hatfull G.F."/>
        </authorList>
    </citation>
    <scope>NUCLEOTIDE SEQUENCE</scope>
</reference>
<protein>
    <submittedName>
        <fullName evidence="1">Uncharacterized protein</fullName>
    </submittedName>
</protein>
<dbReference type="EMBL" id="MW015081">
    <property type="protein sequence ID" value="QPX48256.1"/>
    <property type="molecule type" value="Genomic_DNA"/>
</dbReference>
<proteinExistence type="predicted"/>
<keyword evidence="2" id="KW-1185">Reference proteome</keyword>
<evidence type="ECO:0000313" key="1">
    <source>
        <dbReference type="EMBL" id="QPX48256.1"/>
    </source>
</evidence>
<dbReference type="GeneID" id="77946461"/>
<dbReference type="Proteomes" id="UP000664915">
    <property type="component" value="Segment"/>
</dbReference>
<organism evidence="1 2">
    <name type="scientific">Synechococcus phage S-SRM01</name>
    <dbReference type="NCBI Taxonomy" id="2781608"/>
    <lineage>
        <taxon>Viruses</taxon>
        <taxon>Duplodnaviria</taxon>
        <taxon>Heunggongvirae</taxon>
        <taxon>Uroviricota</taxon>
        <taxon>Caudoviricetes</taxon>
        <taxon>Pantevenvirales</taxon>
        <taxon>Kyanoviridae</taxon>
        <taxon>Serangoonvirus</taxon>
        <taxon>Serangoonvirus essarone</taxon>
    </lineage>
</organism>
<dbReference type="KEGG" id="vg:77946461"/>
<sequence length="37" mass="4521">MSIITEEDIKELQKRVFNQKIEELFEEPSTYEDEEDD</sequence>